<dbReference type="Pfam" id="PF08386">
    <property type="entry name" value="Abhydrolase_4"/>
    <property type="match status" value="1"/>
</dbReference>
<name>A0A8H5GHT4_9AGAR</name>
<accession>A0A8H5GHT4</accession>
<dbReference type="AlphaFoldDB" id="A0A8H5GHT4"/>
<gene>
    <name evidence="2" type="ORF">D9758_010997</name>
</gene>
<feature type="domain" description="Peptidase S33 tripeptidyl aminopeptidase-like C-terminal" evidence="1">
    <location>
        <begin position="173"/>
        <end position="261"/>
    </location>
</feature>
<dbReference type="Proteomes" id="UP000559256">
    <property type="component" value="Unassembled WGS sequence"/>
</dbReference>
<comment type="caution">
    <text evidence="2">The sequence shown here is derived from an EMBL/GenBank/DDBJ whole genome shotgun (WGS) entry which is preliminary data.</text>
</comment>
<sequence length="281" mass="29827">MDADLANTIMDADKTMQVFYDGFHAASPEACAFYASSPAEIQANVEALYASIRAQPVPVFEGDDSFGILTYDNLRSFVFEALKSPQPVLFPMMAAAFAELSAGNATGLSPILSGGGSEIGDFDSMINMISIYCSNAEPSDLDASQLREYMSNINSTFSGMFSLQIMTCCVVFRGWRVHSEGRVRGPVGDNTSSSLLVIVNTADPVTPLSAAKKMSASFPGSGLLIQDSPGHTALNFASNCTFQHVAAYFANGTLPEEGTVCSLNDPLFPLVNEATNSTAQS</sequence>
<dbReference type="EMBL" id="JAACJM010000029">
    <property type="protein sequence ID" value="KAF5365051.1"/>
    <property type="molecule type" value="Genomic_DNA"/>
</dbReference>
<reference evidence="2 3" key="1">
    <citation type="journal article" date="2020" name="ISME J.">
        <title>Uncovering the hidden diversity of litter-decomposition mechanisms in mushroom-forming fungi.</title>
        <authorList>
            <person name="Floudas D."/>
            <person name="Bentzer J."/>
            <person name="Ahren D."/>
            <person name="Johansson T."/>
            <person name="Persson P."/>
            <person name="Tunlid A."/>
        </authorList>
    </citation>
    <scope>NUCLEOTIDE SEQUENCE [LARGE SCALE GENOMIC DNA]</scope>
    <source>
        <strain evidence="2 3">CBS 291.85</strain>
    </source>
</reference>
<evidence type="ECO:0000259" key="1">
    <source>
        <dbReference type="Pfam" id="PF08386"/>
    </source>
</evidence>
<dbReference type="OrthoDB" id="425534at2759"/>
<evidence type="ECO:0000313" key="3">
    <source>
        <dbReference type="Proteomes" id="UP000559256"/>
    </source>
</evidence>
<organism evidence="2 3">
    <name type="scientific">Tetrapyrgos nigripes</name>
    <dbReference type="NCBI Taxonomy" id="182062"/>
    <lineage>
        <taxon>Eukaryota</taxon>
        <taxon>Fungi</taxon>
        <taxon>Dikarya</taxon>
        <taxon>Basidiomycota</taxon>
        <taxon>Agaricomycotina</taxon>
        <taxon>Agaricomycetes</taxon>
        <taxon>Agaricomycetidae</taxon>
        <taxon>Agaricales</taxon>
        <taxon>Marasmiineae</taxon>
        <taxon>Marasmiaceae</taxon>
        <taxon>Tetrapyrgos</taxon>
    </lineage>
</organism>
<dbReference type="InterPro" id="IPR013595">
    <property type="entry name" value="Pept_S33_TAP-like_C"/>
</dbReference>
<protein>
    <recommendedName>
        <fullName evidence="1">Peptidase S33 tripeptidyl aminopeptidase-like C-terminal domain-containing protein</fullName>
    </recommendedName>
</protein>
<keyword evidence="3" id="KW-1185">Reference proteome</keyword>
<evidence type="ECO:0000313" key="2">
    <source>
        <dbReference type="EMBL" id="KAF5365051.1"/>
    </source>
</evidence>
<proteinExistence type="predicted"/>